<dbReference type="EMBL" id="JAUEPR010000028">
    <property type="protein sequence ID" value="KAK0474268.1"/>
    <property type="molecule type" value="Genomic_DNA"/>
</dbReference>
<reference evidence="2" key="1">
    <citation type="submission" date="2023-06" db="EMBL/GenBank/DDBJ databases">
        <authorList>
            <consortium name="Lawrence Berkeley National Laboratory"/>
            <person name="Ahrendt S."/>
            <person name="Sahu N."/>
            <person name="Indic B."/>
            <person name="Wong-Bajracharya J."/>
            <person name="Merenyi Z."/>
            <person name="Ke H.-M."/>
            <person name="Monk M."/>
            <person name="Kocsube S."/>
            <person name="Drula E."/>
            <person name="Lipzen A."/>
            <person name="Balint B."/>
            <person name="Henrissat B."/>
            <person name="Andreopoulos B."/>
            <person name="Martin F.M."/>
            <person name="Harder C.B."/>
            <person name="Rigling D."/>
            <person name="Ford K.L."/>
            <person name="Foster G.D."/>
            <person name="Pangilinan J."/>
            <person name="Papanicolaou A."/>
            <person name="Barry K."/>
            <person name="LaButti K."/>
            <person name="Viragh M."/>
            <person name="Koriabine M."/>
            <person name="Yan M."/>
            <person name="Riley R."/>
            <person name="Champramary S."/>
            <person name="Plett K.L."/>
            <person name="Tsai I.J."/>
            <person name="Slot J."/>
            <person name="Sipos G."/>
            <person name="Plett J."/>
            <person name="Nagy L.G."/>
            <person name="Grigoriev I.V."/>
        </authorList>
    </citation>
    <scope>NUCLEOTIDE SEQUENCE</scope>
    <source>
        <strain evidence="2">ICMP 16352</strain>
    </source>
</reference>
<proteinExistence type="predicted"/>
<sequence>MPHLQVHTRIIYNIPAGSKNEMTEKNSTLAIREGPLKSPTRLRVGEGESSSEFGGPGVAGTFSPWDILLFPIRIARRALRRQLGIEETRIWRLPEFLTGTETVSSPRCEDFNRCAGAKGWVRVVDMPVATGSVKSSRIVGRVYHRRRGIDLKDRGTLSSVSVKTSRLPVSWGEQGHAIERRDYVWEEKQGSSKKRNHSRKLLLQDARVNLLRMLAVSPRTSVRMEQELQSENGTVNELGVLAIVKTNCVAAFSVEKADACNWVACAMSAMKNTEGTWLVIDLTVRLKPRDMRQWEVERGQEQLSIRRTLVFLRRSRLSWSRETGDEGGDAASDGSGTWQRRRLQDRRE</sequence>
<evidence type="ECO:0000313" key="3">
    <source>
        <dbReference type="Proteomes" id="UP001175227"/>
    </source>
</evidence>
<name>A0AA39U4R4_9AGAR</name>
<protein>
    <submittedName>
        <fullName evidence="2">Uncharacterized protein</fullName>
    </submittedName>
</protein>
<comment type="caution">
    <text evidence="2">The sequence shown here is derived from an EMBL/GenBank/DDBJ whole genome shotgun (WGS) entry which is preliminary data.</text>
</comment>
<dbReference type="Proteomes" id="UP001175227">
    <property type="component" value="Unassembled WGS sequence"/>
</dbReference>
<gene>
    <name evidence="2" type="ORF">IW261DRAFT_1423141</name>
</gene>
<organism evidence="2 3">
    <name type="scientific">Armillaria novae-zelandiae</name>
    <dbReference type="NCBI Taxonomy" id="153914"/>
    <lineage>
        <taxon>Eukaryota</taxon>
        <taxon>Fungi</taxon>
        <taxon>Dikarya</taxon>
        <taxon>Basidiomycota</taxon>
        <taxon>Agaricomycotina</taxon>
        <taxon>Agaricomycetes</taxon>
        <taxon>Agaricomycetidae</taxon>
        <taxon>Agaricales</taxon>
        <taxon>Marasmiineae</taxon>
        <taxon>Physalacriaceae</taxon>
        <taxon>Armillaria</taxon>
    </lineage>
</organism>
<evidence type="ECO:0000313" key="2">
    <source>
        <dbReference type="EMBL" id="KAK0474268.1"/>
    </source>
</evidence>
<feature type="compositionally biased region" description="Basic residues" evidence="1">
    <location>
        <begin position="339"/>
        <end position="348"/>
    </location>
</feature>
<feature type="region of interest" description="Disordered" evidence="1">
    <location>
        <begin position="321"/>
        <end position="348"/>
    </location>
</feature>
<accession>A0AA39U4R4</accession>
<keyword evidence="3" id="KW-1185">Reference proteome</keyword>
<evidence type="ECO:0000256" key="1">
    <source>
        <dbReference type="SAM" id="MobiDB-lite"/>
    </source>
</evidence>
<dbReference type="AlphaFoldDB" id="A0AA39U4R4"/>